<dbReference type="InterPro" id="IPR050109">
    <property type="entry name" value="HTH-type_TetR-like_transc_reg"/>
</dbReference>
<dbReference type="GO" id="GO:0000976">
    <property type="term" value="F:transcription cis-regulatory region binding"/>
    <property type="evidence" value="ECO:0007669"/>
    <property type="project" value="TreeGrafter"/>
</dbReference>
<evidence type="ECO:0000313" key="6">
    <source>
        <dbReference type="EMBL" id="GBO94518.1"/>
    </source>
</evidence>
<dbReference type="EMBL" id="BGZJ01000002">
    <property type="protein sequence ID" value="GBO94518.1"/>
    <property type="molecule type" value="Genomic_DNA"/>
</dbReference>
<keyword evidence="1" id="KW-0805">Transcription regulation</keyword>
<evidence type="ECO:0000256" key="2">
    <source>
        <dbReference type="ARBA" id="ARBA00023125"/>
    </source>
</evidence>
<dbReference type="InterPro" id="IPR036271">
    <property type="entry name" value="Tet_transcr_reg_TetR-rel_C_sf"/>
</dbReference>
<organism evidence="6 7">
    <name type="scientific">Mesosutterella multiformis</name>
    <dbReference type="NCBI Taxonomy" id="2259133"/>
    <lineage>
        <taxon>Bacteria</taxon>
        <taxon>Pseudomonadati</taxon>
        <taxon>Pseudomonadota</taxon>
        <taxon>Betaproteobacteria</taxon>
        <taxon>Burkholderiales</taxon>
        <taxon>Sutterellaceae</taxon>
        <taxon>Mesosutterella</taxon>
    </lineage>
</organism>
<dbReference type="InterPro" id="IPR001647">
    <property type="entry name" value="HTH_TetR"/>
</dbReference>
<reference evidence="6 7" key="1">
    <citation type="journal article" date="2018" name="Int. J. Syst. Evol. Microbiol.">
        <title>Mesosutterella multiformis gen. nov., sp. nov., a member of the family Sutterellaceae and Sutterella megalosphaeroides sp. nov., isolated from human faeces.</title>
        <authorList>
            <person name="Sakamoto M."/>
            <person name="Ikeyama N."/>
            <person name="Kunihiro T."/>
            <person name="Iino T."/>
            <person name="Yuki M."/>
            <person name="Ohkuma M."/>
        </authorList>
    </citation>
    <scope>NUCLEOTIDE SEQUENCE [LARGE SCALE GENOMIC DNA]</scope>
    <source>
        <strain evidence="6 7">4NBBH2</strain>
    </source>
</reference>
<accession>A0A388SDZ9</accession>
<gene>
    <name evidence="6" type="ORF">MESMUL_18720</name>
</gene>
<dbReference type="Proteomes" id="UP000266091">
    <property type="component" value="Unassembled WGS sequence"/>
</dbReference>
<dbReference type="Gene3D" id="1.10.10.60">
    <property type="entry name" value="Homeodomain-like"/>
    <property type="match status" value="1"/>
</dbReference>
<dbReference type="Pfam" id="PF00440">
    <property type="entry name" value="TetR_N"/>
    <property type="match status" value="1"/>
</dbReference>
<dbReference type="Pfam" id="PF09209">
    <property type="entry name" value="CecR_C"/>
    <property type="match status" value="1"/>
</dbReference>
<evidence type="ECO:0000259" key="5">
    <source>
        <dbReference type="PROSITE" id="PS50977"/>
    </source>
</evidence>
<keyword evidence="7" id="KW-1185">Reference proteome</keyword>
<dbReference type="Gene3D" id="1.10.357.10">
    <property type="entry name" value="Tetracycline Repressor, domain 2"/>
    <property type="match status" value="1"/>
</dbReference>
<protein>
    <submittedName>
        <fullName evidence="6">TetR family transcriptional regulator</fullName>
    </submittedName>
</protein>
<dbReference type="AlphaFoldDB" id="A0A388SDZ9"/>
<dbReference type="PRINTS" id="PR00455">
    <property type="entry name" value="HTHTETR"/>
</dbReference>
<dbReference type="OrthoDB" id="2356263at2"/>
<feature type="DNA-binding region" description="H-T-H motif" evidence="4">
    <location>
        <begin position="37"/>
        <end position="56"/>
    </location>
</feature>
<dbReference type="PANTHER" id="PTHR30055:SF234">
    <property type="entry name" value="HTH-TYPE TRANSCRIPTIONAL REGULATOR BETI"/>
    <property type="match status" value="1"/>
</dbReference>
<dbReference type="InterPro" id="IPR015292">
    <property type="entry name" value="Tscrpt_reg_YbiH_C"/>
</dbReference>
<keyword evidence="3" id="KW-0804">Transcription</keyword>
<name>A0A388SDZ9_9BURK</name>
<feature type="domain" description="HTH tetR-type" evidence="5">
    <location>
        <begin position="14"/>
        <end position="74"/>
    </location>
</feature>
<sequence>MPKDSIRKTRSDGDKTKERILKATLALFAKHGFAETENKEIAKKAKVDIASINYHFGSRKGLFEAVLIRAHQNLVSLEALEAIQRSDMTPEEKLRGVFNLITGAARRGERASLQVISRSVIAPGAALETLFKEEARPKLQVILQIVSEITGFPVGDPRLIHCIASAIAPAFLFFVFGSRFPGPFGALTKMPQSELDDRLTVFALGGLRATAAAAAAKATDEKEKATLPAGSFKVPDTANVA</sequence>
<evidence type="ECO:0000256" key="1">
    <source>
        <dbReference type="ARBA" id="ARBA00023015"/>
    </source>
</evidence>
<evidence type="ECO:0000256" key="3">
    <source>
        <dbReference type="ARBA" id="ARBA00023163"/>
    </source>
</evidence>
<keyword evidence="2 4" id="KW-0238">DNA-binding</keyword>
<dbReference type="PROSITE" id="PS50977">
    <property type="entry name" value="HTH_TETR_2"/>
    <property type="match status" value="1"/>
</dbReference>
<dbReference type="InterPro" id="IPR009057">
    <property type="entry name" value="Homeodomain-like_sf"/>
</dbReference>
<dbReference type="RefSeq" id="WP_116270772.1">
    <property type="nucleotide sequence ID" value="NZ_BGZJ01000002.1"/>
</dbReference>
<evidence type="ECO:0000313" key="7">
    <source>
        <dbReference type="Proteomes" id="UP000266091"/>
    </source>
</evidence>
<evidence type="ECO:0000256" key="4">
    <source>
        <dbReference type="PROSITE-ProRule" id="PRU00335"/>
    </source>
</evidence>
<dbReference type="PANTHER" id="PTHR30055">
    <property type="entry name" value="HTH-TYPE TRANSCRIPTIONAL REGULATOR RUTR"/>
    <property type="match status" value="1"/>
</dbReference>
<dbReference type="SUPFAM" id="SSF48498">
    <property type="entry name" value="Tetracyclin repressor-like, C-terminal domain"/>
    <property type="match status" value="1"/>
</dbReference>
<dbReference type="GO" id="GO:0003700">
    <property type="term" value="F:DNA-binding transcription factor activity"/>
    <property type="evidence" value="ECO:0007669"/>
    <property type="project" value="TreeGrafter"/>
</dbReference>
<dbReference type="SUPFAM" id="SSF46689">
    <property type="entry name" value="Homeodomain-like"/>
    <property type="match status" value="1"/>
</dbReference>
<proteinExistence type="predicted"/>
<comment type="caution">
    <text evidence="6">The sequence shown here is derived from an EMBL/GenBank/DDBJ whole genome shotgun (WGS) entry which is preliminary data.</text>
</comment>